<dbReference type="CDD" id="cd06849">
    <property type="entry name" value="lipoyl_domain"/>
    <property type="match status" value="1"/>
</dbReference>
<keyword evidence="7 10" id="KW-0450">Lipoyl</keyword>
<evidence type="ECO:0000256" key="7">
    <source>
        <dbReference type="ARBA" id="ARBA00022823"/>
    </source>
</evidence>
<protein>
    <recommendedName>
        <fullName evidence="10">Dihydrolipoamide acetyltransferase component of pyruvate dehydrogenase complex</fullName>
        <ecNumber evidence="10">2.3.1.-</ecNumber>
    </recommendedName>
</protein>
<evidence type="ECO:0000256" key="6">
    <source>
        <dbReference type="ARBA" id="ARBA00022679"/>
    </source>
</evidence>
<comment type="pathway">
    <text evidence="3">Amino-acid degradation; L-lysine degradation via saccharopine pathway; glutaryl-CoA from L-lysine: step 6/6.</text>
</comment>
<evidence type="ECO:0000256" key="4">
    <source>
        <dbReference type="ARBA" id="ARBA00007317"/>
    </source>
</evidence>
<dbReference type="EMBL" id="CP021354">
    <property type="protein sequence ID" value="AWK72546.1"/>
    <property type="molecule type" value="Genomic_DNA"/>
</dbReference>
<dbReference type="Gene3D" id="3.30.559.10">
    <property type="entry name" value="Chloramphenicol acetyltransferase-like domain"/>
    <property type="match status" value="1"/>
</dbReference>
<dbReference type="SUPFAM" id="SSF52777">
    <property type="entry name" value="CoA-dependent acyltransferases"/>
    <property type="match status" value="1"/>
</dbReference>
<evidence type="ECO:0000256" key="5">
    <source>
        <dbReference type="ARBA" id="ARBA00022532"/>
    </source>
</evidence>
<evidence type="ECO:0000313" key="14">
    <source>
        <dbReference type="Proteomes" id="UP000245711"/>
    </source>
</evidence>
<dbReference type="GO" id="GO:0004149">
    <property type="term" value="F:dihydrolipoyllysine-residue succinyltransferase activity"/>
    <property type="evidence" value="ECO:0007669"/>
    <property type="project" value="UniProtKB-EC"/>
</dbReference>
<name>A0A2S2BV66_9NOCA</name>
<comment type="catalytic activity">
    <reaction evidence="9">
        <text>N(6)-[(R)-dihydrolipoyl]-L-lysyl-[protein] + succinyl-CoA = N(6)-[(R)-S(8)-succinyldihydrolipoyl]-L-lysyl-[protein] + CoA</text>
        <dbReference type="Rhea" id="RHEA:15213"/>
        <dbReference type="Rhea" id="RHEA-COMP:10475"/>
        <dbReference type="Rhea" id="RHEA-COMP:20092"/>
        <dbReference type="ChEBI" id="CHEBI:57287"/>
        <dbReference type="ChEBI" id="CHEBI:57292"/>
        <dbReference type="ChEBI" id="CHEBI:83100"/>
        <dbReference type="ChEBI" id="CHEBI:83120"/>
        <dbReference type="EC" id="2.3.1.61"/>
    </reaction>
</comment>
<dbReference type="PROSITE" id="PS00189">
    <property type="entry name" value="LIPOYL"/>
    <property type="match status" value="1"/>
</dbReference>
<evidence type="ECO:0000256" key="3">
    <source>
        <dbReference type="ARBA" id="ARBA00005145"/>
    </source>
</evidence>
<keyword evidence="5" id="KW-0816">Tricarboxylic acid cycle</keyword>
<evidence type="ECO:0000256" key="8">
    <source>
        <dbReference type="ARBA" id="ARBA00023315"/>
    </source>
</evidence>
<dbReference type="PANTHER" id="PTHR43416">
    <property type="entry name" value="DIHYDROLIPOYLLYSINE-RESIDUE SUCCINYLTRANSFERASE COMPONENT OF 2-OXOGLUTARATE DEHYDROGENASE COMPLEX, MITOCHONDRIAL-RELATED"/>
    <property type="match status" value="1"/>
</dbReference>
<comment type="similarity">
    <text evidence="4 10">Belongs to the 2-oxoacid dehydrogenase family.</text>
</comment>
<dbReference type="InterPro" id="IPR001078">
    <property type="entry name" value="2-oxoacid_DH_actylTfrase"/>
</dbReference>
<dbReference type="Gene3D" id="2.40.50.100">
    <property type="match status" value="1"/>
</dbReference>
<keyword evidence="6 10" id="KW-0808">Transferase</keyword>
<dbReference type="PROSITE" id="PS50968">
    <property type="entry name" value="BIOTINYL_LIPOYL"/>
    <property type="match status" value="1"/>
</dbReference>
<feature type="region of interest" description="Disordered" evidence="11">
    <location>
        <begin position="82"/>
        <end position="125"/>
    </location>
</feature>
<keyword evidence="8 10" id="KW-0012">Acyltransferase</keyword>
<evidence type="ECO:0000256" key="1">
    <source>
        <dbReference type="ARBA" id="ARBA00001938"/>
    </source>
</evidence>
<dbReference type="InterPro" id="IPR023213">
    <property type="entry name" value="CAT-like_dom_sf"/>
</dbReference>
<organism evidence="13 14">
    <name type="scientific">Rhodococcus oxybenzonivorans</name>
    <dbReference type="NCBI Taxonomy" id="1990687"/>
    <lineage>
        <taxon>Bacteria</taxon>
        <taxon>Bacillati</taxon>
        <taxon>Actinomycetota</taxon>
        <taxon>Actinomycetes</taxon>
        <taxon>Mycobacteriales</taxon>
        <taxon>Nocardiaceae</taxon>
        <taxon>Rhodococcus</taxon>
    </lineage>
</organism>
<proteinExistence type="inferred from homology"/>
<keyword evidence="14" id="KW-1185">Reference proteome</keyword>
<sequence>MTTTQTDTTVVLPSLGENVTEATITRWLKARGDRVEAGEPLLEVATDKVDTEVPSPAAGTLLEIVAPEDTVVEVGAAMAILGPQCSDPQDTPAPAAAPEGPAPTSLSNPAPPPASPPSAGDRVEKLPRIRRTIAKRMLESLQTSAQLTTIVEVDVTGIARLRLREKDAFLRRTGVKLSFLPFFVTAAVKALAEHPVINSSLNADCTEVTYHGAVHLGMAVDSDKGLMVPVIRDAGALRIPELANAIAVVADSVRDGTIRPDDLSGGTFTITNTGSRGALFDTPIINQPQSAILGIGTVVERVVPTRGEGGALQISVRSMAYLSLSYDHRIVDGADAAGYLAAVRRVLEGGFLPSDLQ</sequence>
<dbReference type="RefSeq" id="WP_109329742.1">
    <property type="nucleotide sequence ID" value="NZ_CP021354.1"/>
</dbReference>
<evidence type="ECO:0000256" key="10">
    <source>
        <dbReference type="RuleBase" id="RU003423"/>
    </source>
</evidence>
<gene>
    <name evidence="13" type="ORF">CBI38_14215</name>
</gene>
<evidence type="ECO:0000256" key="9">
    <source>
        <dbReference type="ARBA" id="ARBA00052761"/>
    </source>
</evidence>
<dbReference type="InterPro" id="IPR003016">
    <property type="entry name" value="2-oxoA_DH_lipoyl-BS"/>
</dbReference>
<evidence type="ECO:0000313" key="13">
    <source>
        <dbReference type="EMBL" id="AWK72546.1"/>
    </source>
</evidence>
<accession>A0A2S2BV66</accession>
<dbReference type="SUPFAM" id="SSF51230">
    <property type="entry name" value="Single hybrid motif"/>
    <property type="match status" value="1"/>
</dbReference>
<comment type="function">
    <text evidence="2">E2 component of the 2-oxoglutarate dehydrogenase (OGDH) complex which catalyzes the second step in the conversion of 2-oxoglutarate to succinyl-CoA and CO(2).</text>
</comment>
<evidence type="ECO:0000256" key="2">
    <source>
        <dbReference type="ARBA" id="ARBA00004052"/>
    </source>
</evidence>
<dbReference type="KEGG" id="roz:CBI38_14215"/>
<dbReference type="Pfam" id="PF00198">
    <property type="entry name" value="2-oxoacid_dh"/>
    <property type="match status" value="1"/>
</dbReference>
<dbReference type="EC" id="2.3.1.-" evidence="10"/>
<dbReference type="PANTHER" id="PTHR43416:SF8">
    <property type="entry name" value="LIPOAMIDE ACYLTRANSFERASE COMPONENT OF BRANCHED-CHAIN ALPHA-KETO ACID DEHYDROGENASE COMPLEX"/>
    <property type="match status" value="1"/>
</dbReference>
<dbReference type="OrthoDB" id="9805770at2"/>
<dbReference type="GO" id="GO:0006099">
    <property type="term" value="P:tricarboxylic acid cycle"/>
    <property type="evidence" value="ECO:0007669"/>
    <property type="project" value="UniProtKB-KW"/>
</dbReference>
<dbReference type="Proteomes" id="UP000245711">
    <property type="component" value="Chromosome"/>
</dbReference>
<feature type="compositionally biased region" description="Low complexity" evidence="11">
    <location>
        <begin position="92"/>
        <end position="108"/>
    </location>
</feature>
<dbReference type="GO" id="GO:0005829">
    <property type="term" value="C:cytosol"/>
    <property type="evidence" value="ECO:0007669"/>
    <property type="project" value="TreeGrafter"/>
</dbReference>
<dbReference type="InterPro" id="IPR050537">
    <property type="entry name" value="2-oxoacid_dehydrogenase"/>
</dbReference>
<dbReference type="InterPro" id="IPR011053">
    <property type="entry name" value="Single_hybrid_motif"/>
</dbReference>
<reference evidence="13 14" key="1">
    <citation type="submission" date="2017-05" db="EMBL/GenBank/DDBJ databases">
        <title>Isolation of Rhodococcus sp. S2-17 biodegrading of BP-3.</title>
        <authorList>
            <person name="Lee Y."/>
            <person name="Kim K.H."/>
            <person name="Chun B.H."/>
            <person name="Jung H.S."/>
            <person name="Jeon C.O."/>
        </authorList>
    </citation>
    <scope>NUCLEOTIDE SEQUENCE [LARGE SCALE GENOMIC DNA]</scope>
    <source>
        <strain evidence="13 14">S2-17</strain>
    </source>
</reference>
<comment type="cofactor">
    <cofactor evidence="1 10">
        <name>(R)-lipoate</name>
        <dbReference type="ChEBI" id="CHEBI:83088"/>
    </cofactor>
</comment>
<feature type="domain" description="Lipoyl-binding" evidence="12">
    <location>
        <begin position="7"/>
        <end position="82"/>
    </location>
</feature>
<evidence type="ECO:0000259" key="12">
    <source>
        <dbReference type="PROSITE" id="PS50968"/>
    </source>
</evidence>
<evidence type="ECO:0000256" key="11">
    <source>
        <dbReference type="SAM" id="MobiDB-lite"/>
    </source>
</evidence>
<dbReference type="AlphaFoldDB" id="A0A2S2BV66"/>
<dbReference type="Pfam" id="PF00364">
    <property type="entry name" value="Biotin_lipoyl"/>
    <property type="match status" value="1"/>
</dbReference>
<dbReference type="InterPro" id="IPR000089">
    <property type="entry name" value="Biotin_lipoyl"/>
</dbReference>